<evidence type="ECO:0000313" key="2">
    <source>
        <dbReference type="EMBL" id="MQY24749.1"/>
    </source>
</evidence>
<feature type="compositionally biased region" description="Polar residues" evidence="1">
    <location>
        <begin position="916"/>
        <end position="929"/>
    </location>
</feature>
<organism evidence="2 3">
    <name type="scientific">Nocardia aurantia</name>
    <dbReference type="NCBI Taxonomy" id="2585199"/>
    <lineage>
        <taxon>Bacteria</taxon>
        <taxon>Bacillati</taxon>
        <taxon>Actinomycetota</taxon>
        <taxon>Actinomycetes</taxon>
        <taxon>Mycobacteriales</taxon>
        <taxon>Nocardiaceae</taxon>
        <taxon>Nocardia</taxon>
    </lineage>
</organism>
<dbReference type="Proteomes" id="UP000431401">
    <property type="component" value="Unassembled WGS sequence"/>
</dbReference>
<accession>A0A7K0DGF3</accession>
<dbReference type="EMBL" id="WEGI01000001">
    <property type="protein sequence ID" value="MQY24749.1"/>
    <property type="molecule type" value="Genomic_DNA"/>
</dbReference>
<sequence>MISALPANFPVGLVEPVLGPRPDGNPDEMRRRADRLSDTATVCRSISAALSARAAATPAILNGDTGTNLTSRLRATATAWNGAADYHDSLALQVHEGANSIEEGQLTWEGMGIVLVAQLAVDAMLLQAGAAKATADRIQARQGWRAFVIRLLDRMTARGLTFTATRSRMLITATLTGGIAGAGVPLIAEALQIAAGHRRGIDLETVTVGGVSGLVGGFTGGLTGMALGPRVDRWLGRRVTNPVRATILRTLALGAGGGAGGALPGTFAASLTQAAFTGDFRFDGSSLRTNLMTGVVGGVVGGTVSALHTGRTIPDPISVTGLRPGDPGSVALVENTVAGHLDGWSDPAHVRDIARVAGDAVRRGRGALALELGRPGAQRVRLELTDSAGETSRTRVIWELDRTPGPVEPVFARDSTPPPERTADELLANFGDDRADHLLANDSAEIPEYQRRVPEVRAALGRRLDAEIESGRVDLTADRVHGALTAYSELYTNAASYSPDHTVHTAVDPIAADGRRGLRITVRNDLAPGQAAELPPWTANPPDPLREGGRGTALVHELSNGLAERVITIGSDHIEVAHSFELWEPGDGTGTLLGPPSDGNSDRFAASADHPADGTDAHAGARSADGDVGRRVASADLPADGTDAHAGARSADGDVGRRVASADLPADGTDAHAGARSADGDVGRRGAPADVPADGTETRAGVRLTDGDAGRRAASVDVPGEGVRVTDAPDSAVTDRRVAELLSRRPEVANRYLRLVGAVDDLAHTLPVDGHALLTASPQRRSELLRELGGRPESGGRRLSSLLDRFDATTAELRALDAEIAHLRVPGRPADADLRPPDSLPDAPDEAGIPRDASADDPGPRTRPAATGTESRTSAANPEIGTRGSASDPESRARGPASDPESGTRESASDPESRSRGSASDPESGTRGTASDPESRARGSASDPESGTRESASEPENRRPAWVPEPDGRNRADGSSTPVARPPGPRDPGQVTAFGDDGPGFGPAAAHGPPGEPSGSMADRLAELVAQRAAVVRNEAWAALTERTADLPFGPEQVISGEYRDYLVDPVKRAEFESATSGSGEVGRLTRVAELERDAARYRAAGEPVSRDPGGVAAIPVVTHPAELDPAVAGSLVADVIESRLLGKSAIYGSGRVAPEMHLFDQWAKSERVDGMPGFTINTVANCIKLPLYAGALGGVIDRGYLRTLTRFEWWDDHLVDRGDGLVWQDERAVAQDEKEQHSRVNRLAMAPHGLRDYGGAGAPPPSRGDLVYFDGLGHVAVATGRVAADGSPELFSFWPHDVWPRPDTVHLSSIDTESSRLREINGVPDVHVEYGAGPWGRGAGRFEHLMTEWMQRY</sequence>
<proteinExistence type="predicted"/>
<dbReference type="RefSeq" id="WP_153338653.1">
    <property type="nucleotide sequence ID" value="NZ_WEGI01000001.1"/>
</dbReference>
<feature type="region of interest" description="Disordered" evidence="1">
    <location>
        <begin position="587"/>
        <end position="701"/>
    </location>
</feature>
<dbReference type="CDD" id="cd16936">
    <property type="entry name" value="HATPase_RsbW-like"/>
    <property type="match status" value="1"/>
</dbReference>
<name>A0A7K0DGF3_9NOCA</name>
<feature type="compositionally biased region" description="Basic and acidic residues" evidence="1">
    <location>
        <begin position="902"/>
        <end position="915"/>
    </location>
</feature>
<reference evidence="2 3" key="1">
    <citation type="submission" date="2019-10" db="EMBL/GenBank/DDBJ databases">
        <title>Nocardia macrotermitis sp. nov. and Nocardia aurantia sp. nov., isolated from the gut of fungus growing-termite Macrotermes natalensis.</title>
        <authorList>
            <person name="Benndorf R."/>
            <person name="Schwitalla J."/>
            <person name="Martin K."/>
            <person name="De Beer W."/>
            <person name="Kaster A.-K."/>
            <person name="Vollmers J."/>
            <person name="Poulsen M."/>
            <person name="Beemelmanns C."/>
        </authorList>
    </citation>
    <scope>NUCLEOTIDE SEQUENCE [LARGE SCALE GENOMIC DNA]</scope>
    <source>
        <strain evidence="2 3">RB56</strain>
    </source>
</reference>
<comment type="caution">
    <text evidence="2">The sequence shown here is derived from an EMBL/GenBank/DDBJ whole genome shotgun (WGS) entry which is preliminary data.</text>
</comment>
<evidence type="ECO:0000256" key="1">
    <source>
        <dbReference type="SAM" id="MobiDB-lite"/>
    </source>
</evidence>
<feature type="region of interest" description="Disordered" evidence="1">
    <location>
        <begin position="531"/>
        <end position="550"/>
    </location>
</feature>
<keyword evidence="3" id="KW-1185">Reference proteome</keyword>
<gene>
    <name evidence="2" type="ORF">NRB56_03020</name>
</gene>
<feature type="region of interest" description="Disordered" evidence="1">
    <location>
        <begin position="827"/>
        <end position="1017"/>
    </location>
</feature>
<protein>
    <submittedName>
        <fullName evidence="2">Uncharacterized protein</fullName>
    </submittedName>
</protein>
<dbReference type="OrthoDB" id="4521980at2"/>
<feature type="compositionally biased region" description="Basic and acidic residues" evidence="1">
    <location>
        <begin position="946"/>
        <end position="959"/>
    </location>
</feature>
<evidence type="ECO:0000313" key="3">
    <source>
        <dbReference type="Proteomes" id="UP000431401"/>
    </source>
</evidence>